<comment type="caution">
    <text evidence="1">The sequence shown here is derived from an EMBL/GenBank/DDBJ whole genome shotgun (WGS) entry which is preliminary data.</text>
</comment>
<dbReference type="RefSeq" id="WP_183796832.1">
    <property type="nucleotide sequence ID" value="NZ_JACIII010000002.1"/>
</dbReference>
<dbReference type="EMBL" id="JACIIK010000002">
    <property type="protein sequence ID" value="MBB6200309.1"/>
    <property type="molecule type" value="Genomic_DNA"/>
</dbReference>
<proteinExistence type="predicted"/>
<dbReference type="Proteomes" id="UP000518681">
    <property type="component" value="Unassembled WGS sequence"/>
</dbReference>
<gene>
    <name evidence="1" type="ORF">GGD69_001155</name>
</gene>
<accession>A0AAW3UPD4</accession>
<sequence length="144" mass="16565">MLHDSQSRYRVNNCRETLFPHIGKTKKLLYFSLPYRFDRVKLVLPHQAALPRRVSHDERRFDDADACRDVSLREFRIVARRLFGRRTTINWAIGMNFGRLSNASFPCIAAPLACCDAKEYRKECAKWCAPGACTGRLRGLVCSA</sequence>
<dbReference type="AlphaFoldDB" id="A0AAW3UPD4"/>
<organism evidence="1 2">
    <name type="scientific">Paraburkholderia fungorum</name>
    <dbReference type="NCBI Taxonomy" id="134537"/>
    <lineage>
        <taxon>Bacteria</taxon>
        <taxon>Pseudomonadati</taxon>
        <taxon>Pseudomonadota</taxon>
        <taxon>Betaproteobacteria</taxon>
        <taxon>Burkholderiales</taxon>
        <taxon>Burkholderiaceae</taxon>
        <taxon>Paraburkholderia</taxon>
    </lineage>
</organism>
<evidence type="ECO:0000313" key="1">
    <source>
        <dbReference type="EMBL" id="MBB6200309.1"/>
    </source>
</evidence>
<protein>
    <submittedName>
        <fullName evidence="1">Uncharacterized protein</fullName>
    </submittedName>
</protein>
<evidence type="ECO:0000313" key="2">
    <source>
        <dbReference type="Proteomes" id="UP000518681"/>
    </source>
</evidence>
<reference evidence="1 2" key="1">
    <citation type="submission" date="2020-08" db="EMBL/GenBank/DDBJ databases">
        <title>Genomic Encyclopedia of Type Strains, Phase IV (KMG-V): Genome sequencing to study the core and pangenomes of soil and plant-associated prokaryotes.</title>
        <authorList>
            <person name="Whitman W."/>
        </authorList>
    </citation>
    <scope>NUCLEOTIDE SEQUENCE [LARGE SCALE GENOMIC DNA]</scope>
    <source>
        <strain evidence="1 2">SEMIA 4013</strain>
    </source>
</reference>
<name>A0AAW3UPD4_9BURK</name>